<feature type="compositionally biased region" description="Basic and acidic residues" evidence="2">
    <location>
        <begin position="460"/>
        <end position="469"/>
    </location>
</feature>
<feature type="compositionally biased region" description="Basic and acidic residues" evidence="2">
    <location>
        <begin position="15"/>
        <end position="29"/>
    </location>
</feature>
<feature type="region of interest" description="Disordered" evidence="2">
    <location>
        <begin position="351"/>
        <end position="469"/>
    </location>
</feature>
<feature type="compositionally biased region" description="Basic and acidic residues" evidence="2">
    <location>
        <begin position="352"/>
        <end position="365"/>
    </location>
</feature>
<feature type="region of interest" description="Disordered" evidence="2">
    <location>
        <begin position="149"/>
        <end position="191"/>
    </location>
</feature>
<evidence type="ECO:0000313" key="4">
    <source>
        <dbReference type="Proteomes" id="UP001165085"/>
    </source>
</evidence>
<protein>
    <submittedName>
        <fullName evidence="3">Uncharacterized protein</fullName>
    </submittedName>
</protein>
<evidence type="ECO:0000256" key="2">
    <source>
        <dbReference type="SAM" id="MobiDB-lite"/>
    </source>
</evidence>
<feature type="compositionally biased region" description="Acidic residues" evidence="2">
    <location>
        <begin position="40"/>
        <end position="55"/>
    </location>
</feature>
<dbReference type="EMBL" id="BRXY01000581">
    <property type="protein sequence ID" value="GMI01531.1"/>
    <property type="molecule type" value="Genomic_DNA"/>
</dbReference>
<evidence type="ECO:0000313" key="3">
    <source>
        <dbReference type="EMBL" id="GMI01531.1"/>
    </source>
</evidence>
<reference evidence="4" key="1">
    <citation type="journal article" date="2023" name="Commun. Biol.">
        <title>Genome analysis of Parmales, the sister group of diatoms, reveals the evolutionary specialization of diatoms from phago-mixotrophs to photoautotrophs.</title>
        <authorList>
            <person name="Ban H."/>
            <person name="Sato S."/>
            <person name="Yoshikawa S."/>
            <person name="Yamada K."/>
            <person name="Nakamura Y."/>
            <person name="Ichinomiya M."/>
            <person name="Sato N."/>
            <person name="Blanc-Mathieu R."/>
            <person name="Endo H."/>
            <person name="Kuwata A."/>
            <person name="Ogata H."/>
        </authorList>
    </citation>
    <scope>NUCLEOTIDE SEQUENCE [LARGE SCALE GENOMIC DNA]</scope>
    <source>
        <strain evidence="4">NIES 3701</strain>
    </source>
</reference>
<feature type="region of interest" description="Disordered" evidence="2">
    <location>
        <begin position="1"/>
        <end position="133"/>
    </location>
</feature>
<feature type="coiled-coil region" evidence="1">
    <location>
        <begin position="283"/>
        <end position="317"/>
    </location>
</feature>
<feature type="compositionally biased region" description="Basic residues" evidence="2">
    <location>
        <begin position="162"/>
        <end position="181"/>
    </location>
</feature>
<name>A0A9W7CBF1_9STRA</name>
<gene>
    <name evidence="3" type="ORF">TrST_g13470</name>
</gene>
<feature type="compositionally biased region" description="Basic and acidic residues" evidence="2">
    <location>
        <begin position="57"/>
        <end position="66"/>
    </location>
</feature>
<accession>A0A9W7CBF1</accession>
<proteinExistence type="predicted"/>
<comment type="caution">
    <text evidence="3">The sequence shown here is derived from an EMBL/GenBank/DDBJ whole genome shotgun (WGS) entry which is preliminary data.</text>
</comment>
<dbReference type="AlphaFoldDB" id="A0A9W7CBF1"/>
<keyword evidence="4" id="KW-1185">Reference proteome</keyword>
<feature type="compositionally biased region" description="Polar residues" evidence="2">
    <location>
        <begin position="405"/>
        <end position="446"/>
    </location>
</feature>
<organism evidence="3 4">
    <name type="scientific">Triparma strigata</name>
    <dbReference type="NCBI Taxonomy" id="1606541"/>
    <lineage>
        <taxon>Eukaryota</taxon>
        <taxon>Sar</taxon>
        <taxon>Stramenopiles</taxon>
        <taxon>Ochrophyta</taxon>
        <taxon>Bolidophyceae</taxon>
        <taxon>Parmales</taxon>
        <taxon>Triparmaceae</taxon>
        <taxon>Triparma</taxon>
    </lineage>
</organism>
<dbReference type="Proteomes" id="UP001165085">
    <property type="component" value="Unassembled WGS sequence"/>
</dbReference>
<feature type="compositionally biased region" description="Basic and acidic residues" evidence="2">
    <location>
        <begin position="90"/>
        <end position="107"/>
    </location>
</feature>
<evidence type="ECO:0000256" key="1">
    <source>
        <dbReference type="SAM" id="Coils"/>
    </source>
</evidence>
<sequence>MPRRKSSSKQTKAADGTRRRMKSRNDRRVVAVIESVLSEPESDEDDSSDSDDSYDSTDSKSTERASDWPGIFPYLSPLLGASSSVDSAESQERQKTPERRKTPERQRTPKRPLTPISMELEKMGLLKRPKGTKNIDLLWTETDSFRADSFAKKTVQPEVRRGSTHRHYPKHSSRPSSKHSKPAQLEKKGKLEELKMLQLSSDLLERKLDTAARETRESGMKLQVAVKKKSAQLESAIRKSKDLLKPSAKKMLSAQLEEKEKLEELKMLQLSSDLLKRKLDTAAREARESIMKLQVAVDGYETKKQAALDNKAREEERIIRKQLTLTESKLKAWKAWETETELARNLKMLKKGKTEDSRDVRDLSPTKRSSTPTKRSSRVMNRVWVMKKESSTPAEKSSAPMKRSATPTKRSATSTKRSATPTKRSATPTKRSATPAKESSSKSNYLKQKFTRAITKPAKKRTEKERREDVVKEWEAREQKKEKERGKKVKLQVWESLTRDSI</sequence>
<keyword evidence="1" id="KW-0175">Coiled coil</keyword>